<dbReference type="InterPro" id="IPR041726">
    <property type="entry name" value="ACAD10_11_N"/>
</dbReference>
<evidence type="ECO:0000259" key="1">
    <source>
        <dbReference type="Pfam" id="PF01636"/>
    </source>
</evidence>
<dbReference type="InterPro" id="IPR008271">
    <property type="entry name" value="Ser/Thr_kinase_AS"/>
</dbReference>
<dbReference type="EMBL" id="CDPU01000022">
    <property type="protein sequence ID" value="CEO51235.1"/>
    <property type="molecule type" value="Genomic_DNA"/>
</dbReference>
<dbReference type="InterPro" id="IPR011009">
    <property type="entry name" value="Kinase-like_dom_sf"/>
</dbReference>
<dbReference type="PROSITE" id="PS00108">
    <property type="entry name" value="PROTEIN_KINASE_ST"/>
    <property type="match status" value="1"/>
</dbReference>
<dbReference type="CDD" id="cd05154">
    <property type="entry name" value="ACAD10_11_N-like"/>
    <property type="match status" value="1"/>
</dbReference>
<dbReference type="InterPro" id="IPR002575">
    <property type="entry name" value="Aminoglycoside_PTrfase"/>
</dbReference>
<accession>A0A0B7K8F1</accession>
<feature type="domain" description="Aminoglycoside phosphotransferase" evidence="1">
    <location>
        <begin position="40"/>
        <end position="270"/>
    </location>
</feature>
<gene>
    <name evidence="2" type="ORF">BN869_000007293_1</name>
</gene>
<dbReference type="Pfam" id="PF01636">
    <property type="entry name" value="APH"/>
    <property type="match status" value="1"/>
</dbReference>
<dbReference type="PANTHER" id="PTHR47829:SF1">
    <property type="entry name" value="HAD FAMILY PHOSPHATASE"/>
    <property type="match status" value="1"/>
</dbReference>
<dbReference type="InterPro" id="IPR052898">
    <property type="entry name" value="ACAD10-like"/>
</dbReference>
<dbReference type="Gene3D" id="3.90.1200.10">
    <property type="match status" value="1"/>
</dbReference>
<organism evidence="2">
    <name type="scientific">Bionectria ochroleuca</name>
    <name type="common">Gliocladium roseum</name>
    <dbReference type="NCBI Taxonomy" id="29856"/>
    <lineage>
        <taxon>Eukaryota</taxon>
        <taxon>Fungi</taxon>
        <taxon>Dikarya</taxon>
        <taxon>Ascomycota</taxon>
        <taxon>Pezizomycotina</taxon>
        <taxon>Sordariomycetes</taxon>
        <taxon>Hypocreomycetidae</taxon>
        <taxon>Hypocreales</taxon>
        <taxon>Bionectriaceae</taxon>
        <taxon>Clonostachys</taxon>
    </lineage>
</organism>
<dbReference type="Gene3D" id="3.30.200.20">
    <property type="entry name" value="Phosphorylase Kinase, domain 1"/>
    <property type="match status" value="1"/>
</dbReference>
<sequence>MSPTVSNSGSRHDLADEALGQYLLQSGKIPNLRLPIVSTKIGYGQSNPTYFVDDKAGSRYILRKKPPGKIISPVAHQVDREYRVLQALGTVKGFPVPKAYLLCDDPSVIGTAFYVMEFVKGRIFTDNNLGELSPTDRRKAWFSAIETLSWLHSIDPDAIGLEGYGKKKAFYARHCNTWSRIESQQALVKDAKTGVALGRAHEKYDEIINFVKNNLPGDRYAIMHGDFKLDNLVFHPTEPKVIAILDWELSTIGHPLLDLVYCISSFFEESVAMGQSDPSSTDFPYKPENRKASGMPEPEELLDRYAELVGYDPRRDGGGKDWEVAAIVHFIRGGTISHGIQARAISGQASSDFAHQYFERTKAFLDIAFRRMEKLQGRKGGVAKL</sequence>
<name>A0A0B7K8F1_BIOOC</name>
<dbReference type="SUPFAM" id="SSF56112">
    <property type="entry name" value="Protein kinase-like (PK-like)"/>
    <property type="match status" value="1"/>
</dbReference>
<evidence type="ECO:0000313" key="2">
    <source>
        <dbReference type="EMBL" id="CEO51235.1"/>
    </source>
</evidence>
<dbReference type="GO" id="GO:0004672">
    <property type="term" value="F:protein kinase activity"/>
    <property type="evidence" value="ECO:0007669"/>
    <property type="project" value="InterPro"/>
</dbReference>
<dbReference type="AlphaFoldDB" id="A0A0B7K8F1"/>
<proteinExistence type="predicted"/>
<protein>
    <recommendedName>
        <fullName evidence="1">Aminoglycoside phosphotransferase domain-containing protein</fullName>
    </recommendedName>
</protein>
<dbReference type="PANTHER" id="PTHR47829">
    <property type="entry name" value="HYDROLASE, PUTATIVE (AFU_ORTHOLOGUE AFUA_1G12880)-RELATED"/>
    <property type="match status" value="1"/>
</dbReference>
<reference evidence="2" key="1">
    <citation type="submission" date="2015-01" db="EMBL/GenBank/DDBJ databases">
        <authorList>
            <person name="Durling Mikael"/>
        </authorList>
    </citation>
    <scope>NUCLEOTIDE SEQUENCE</scope>
</reference>